<protein>
    <recommendedName>
        <fullName evidence="2">At4g15545-like C-terminal domain-containing protein</fullName>
    </recommendedName>
</protein>
<evidence type="ECO:0000313" key="3">
    <source>
        <dbReference type="EMBL" id="OAJ38796.1"/>
    </source>
</evidence>
<dbReference type="OrthoDB" id="5599468at2759"/>
<dbReference type="InterPro" id="IPR058936">
    <property type="entry name" value="At4g15545-like"/>
</dbReference>
<feature type="coiled-coil region" evidence="1">
    <location>
        <begin position="40"/>
        <end position="67"/>
    </location>
</feature>
<dbReference type="PANTHER" id="PTHR47383">
    <property type="entry name" value="OS03G0659800 PROTEIN"/>
    <property type="match status" value="1"/>
</dbReference>
<dbReference type="InterPro" id="IPR058935">
    <property type="entry name" value="At4g15545-like_C"/>
</dbReference>
<feature type="domain" description="At4g15545-like C-terminal" evidence="2">
    <location>
        <begin position="220"/>
        <end position="283"/>
    </location>
</feature>
<dbReference type="EMBL" id="DS022302">
    <property type="protein sequence ID" value="OAJ38796.1"/>
    <property type="molecule type" value="Genomic_DNA"/>
</dbReference>
<accession>A0A177WG88</accession>
<organism evidence="3 4">
    <name type="scientific">Batrachochytrium dendrobatidis (strain JEL423)</name>
    <dbReference type="NCBI Taxonomy" id="403673"/>
    <lineage>
        <taxon>Eukaryota</taxon>
        <taxon>Fungi</taxon>
        <taxon>Fungi incertae sedis</taxon>
        <taxon>Chytridiomycota</taxon>
        <taxon>Chytridiomycota incertae sedis</taxon>
        <taxon>Chytridiomycetes</taxon>
        <taxon>Rhizophydiales</taxon>
        <taxon>Rhizophydiales incertae sedis</taxon>
        <taxon>Batrachochytrium</taxon>
    </lineage>
</organism>
<name>A0A177WG88_BATDL</name>
<evidence type="ECO:0000256" key="1">
    <source>
        <dbReference type="SAM" id="Coils"/>
    </source>
</evidence>
<gene>
    <name evidence="3" type="ORF">BDEG_22700</name>
</gene>
<dbReference type="AlphaFoldDB" id="A0A177WG88"/>
<sequence>MDIYNQFQSIVVEATANLRQSFEKVLAANELELHTSRAQIAQRDNQIQVLLQQIHELQRNASDDQQRMTEMGRKLVQLSEFKKSVVSSLFIGQETEQRSTDVSQSFENVFKHSQFGADANAMGNDRFSRSNESLAGQVAQLGVKPQSPKRDQERSIISDSVSTLNQVASRQHDILPVDAQYESKGNTEGVHIEPGSVFGSTEEIFRQGLQNLTPNQKTNSIDGRDFFKMARSTLSYNEFTALLWNVKAFNNREQTKQKMLQNLDSLIAPQHRYLLERFEKMIESE</sequence>
<dbReference type="PANTHER" id="PTHR47383:SF8">
    <property type="entry name" value="OS01G0768300 PROTEIN"/>
    <property type="match status" value="1"/>
</dbReference>
<evidence type="ECO:0000259" key="2">
    <source>
        <dbReference type="Pfam" id="PF25972"/>
    </source>
</evidence>
<dbReference type="Proteomes" id="UP000077115">
    <property type="component" value="Unassembled WGS sequence"/>
</dbReference>
<proteinExistence type="predicted"/>
<dbReference type="Pfam" id="PF25972">
    <property type="entry name" value="At4g15545_C"/>
    <property type="match status" value="1"/>
</dbReference>
<reference evidence="3 4" key="1">
    <citation type="submission" date="2006-10" db="EMBL/GenBank/DDBJ databases">
        <title>The Genome Sequence of Batrachochytrium dendrobatidis JEL423.</title>
        <authorList>
            <consortium name="The Broad Institute Genome Sequencing Platform"/>
            <person name="Birren B."/>
            <person name="Lander E."/>
            <person name="Galagan J."/>
            <person name="Cuomo C."/>
            <person name="Devon K."/>
            <person name="Jaffe D."/>
            <person name="Butler J."/>
            <person name="Alvarez P."/>
            <person name="Gnerre S."/>
            <person name="Grabherr M."/>
            <person name="Kleber M."/>
            <person name="Mauceli E."/>
            <person name="Brockman W."/>
            <person name="Young S."/>
            <person name="LaButti K."/>
            <person name="Sykes S."/>
            <person name="DeCaprio D."/>
            <person name="Crawford M."/>
            <person name="Koehrsen M."/>
            <person name="Engels R."/>
            <person name="Montgomery P."/>
            <person name="Pearson M."/>
            <person name="Howarth C."/>
            <person name="Larson L."/>
            <person name="White J."/>
            <person name="O'Leary S."/>
            <person name="Kodira C."/>
            <person name="Zeng Q."/>
            <person name="Yandava C."/>
            <person name="Alvarado L."/>
            <person name="Longcore J."/>
            <person name="James T."/>
        </authorList>
    </citation>
    <scope>NUCLEOTIDE SEQUENCE [LARGE SCALE GENOMIC DNA]</scope>
    <source>
        <strain evidence="3 4">JEL423</strain>
    </source>
</reference>
<dbReference type="VEuPathDB" id="FungiDB:BDEG_22700"/>
<reference evidence="3 4" key="2">
    <citation type="submission" date="2016-05" db="EMBL/GenBank/DDBJ databases">
        <title>Lineage-specific infection strategies underlie the spectrum of fungal disease in amphibians.</title>
        <authorList>
            <person name="Cuomo C.A."/>
            <person name="Farrer R.A."/>
            <person name="James T."/>
            <person name="Longcore J."/>
            <person name="Birren B."/>
        </authorList>
    </citation>
    <scope>NUCLEOTIDE SEQUENCE [LARGE SCALE GENOMIC DNA]</scope>
    <source>
        <strain evidence="3 4">JEL423</strain>
    </source>
</reference>
<keyword evidence="1" id="KW-0175">Coiled coil</keyword>
<evidence type="ECO:0000313" key="4">
    <source>
        <dbReference type="Proteomes" id="UP000077115"/>
    </source>
</evidence>
<dbReference type="STRING" id="403673.A0A177WG88"/>